<sequence>MLMPATMIAQSDVSAELAAQNTPDGWTAVALPSIPTITDANTMSIVSYGATEESADNTAAIQAALNAVPDEGGMVVIPAGTWLCGPIKLKARTVLHLKAGATLKLLPFGQYPGTVGNITKSVSLQDFITPADNNASDLIIEGESKETSVIEGQGSDWWRLRDEKAAAWNYIKRGAVIRFTTSAQRFLVRNLRIQNAPGVNIAAGKSGKGSNCTIHDVVIREPDSTLPFRPAENSFPSHNTDGIPVWTDHVNIYNCDISNGDDNVVMDSQAQYVHVWDCQFGTGHGASFGSYTQHMHDIIYENITFDGTDSGFRLKSQRGRSGSVYNLTMRNCTMKNVNNPISIDAWYDGRPSSPASAAVKDSTATTPYFHDILIQNVTSTGTPYKSSYKSNFAINIFGLPESHVRNVTFDNVKVEAAKGMFLAYCDGIKFINGCKITNTKNPSKLIETEYKANYTGSFDGSTTDGVAAPTASTMSTANAYDLSGRMVARNTTVSAVSKLSPGIYILGGKKIAVGRK</sequence>
<keyword evidence="3 4" id="KW-0326">Glycosidase</keyword>
<name>A0A9R1C7T6_9BACT</name>
<dbReference type="GO" id="GO:0005975">
    <property type="term" value="P:carbohydrate metabolic process"/>
    <property type="evidence" value="ECO:0007669"/>
    <property type="project" value="InterPro"/>
</dbReference>
<dbReference type="EMBL" id="BPUB01000001">
    <property type="protein sequence ID" value="GJG57602.1"/>
    <property type="molecule type" value="Genomic_DNA"/>
</dbReference>
<dbReference type="InterPro" id="IPR051801">
    <property type="entry name" value="GH28_Enzymes"/>
</dbReference>
<evidence type="ECO:0000256" key="2">
    <source>
        <dbReference type="ARBA" id="ARBA00022801"/>
    </source>
</evidence>
<evidence type="ECO:0000313" key="5">
    <source>
        <dbReference type="EMBL" id="GJG57602.1"/>
    </source>
</evidence>
<dbReference type="GO" id="GO:0004650">
    <property type="term" value="F:polygalacturonase activity"/>
    <property type="evidence" value="ECO:0007669"/>
    <property type="project" value="InterPro"/>
</dbReference>
<comment type="similarity">
    <text evidence="1 4">Belongs to the glycosyl hydrolase 28 family.</text>
</comment>
<comment type="caution">
    <text evidence="5">The sequence shown here is derived from an EMBL/GenBank/DDBJ whole genome shotgun (WGS) entry which is preliminary data.</text>
</comment>
<dbReference type="Gene3D" id="2.160.20.10">
    <property type="entry name" value="Single-stranded right-handed beta-helix, Pectin lyase-like"/>
    <property type="match status" value="1"/>
</dbReference>
<keyword evidence="6" id="KW-1185">Reference proteome</keyword>
<evidence type="ECO:0000313" key="6">
    <source>
        <dbReference type="Proteomes" id="UP000825483"/>
    </source>
</evidence>
<dbReference type="Pfam" id="PF00295">
    <property type="entry name" value="Glyco_hydro_28"/>
    <property type="match status" value="1"/>
</dbReference>
<organism evidence="5 6">
    <name type="scientific">Prevotella lacticifex</name>
    <dbReference type="NCBI Taxonomy" id="2854755"/>
    <lineage>
        <taxon>Bacteria</taxon>
        <taxon>Pseudomonadati</taxon>
        <taxon>Bacteroidota</taxon>
        <taxon>Bacteroidia</taxon>
        <taxon>Bacteroidales</taxon>
        <taxon>Prevotellaceae</taxon>
        <taxon>Prevotella</taxon>
    </lineage>
</organism>
<dbReference type="PANTHER" id="PTHR31339">
    <property type="entry name" value="PECTIN LYASE-RELATED"/>
    <property type="match status" value="1"/>
</dbReference>
<evidence type="ECO:0000256" key="4">
    <source>
        <dbReference type="RuleBase" id="RU361169"/>
    </source>
</evidence>
<gene>
    <name evidence="5" type="ORF">PRLR5076_04530</name>
</gene>
<dbReference type="Proteomes" id="UP000825483">
    <property type="component" value="Unassembled WGS sequence"/>
</dbReference>
<accession>A0A9R1C7T6</accession>
<keyword evidence="2 4" id="KW-0378">Hydrolase</keyword>
<dbReference type="InterPro" id="IPR012334">
    <property type="entry name" value="Pectin_lyas_fold"/>
</dbReference>
<evidence type="ECO:0000256" key="3">
    <source>
        <dbReference type="ARBA" id="ARBA00023295"/>
    </source>
</evidence>
<dbReference type="InterPro" id="IPR000743">
    <property type="entry name" value="Glyco_hydro_28"/>
</dbReference>
<reference evidence="5" key="1">
    <citation type="journal article" date="2022" name="Int. J. Syst. Evol. Microbiol.">
        <title>Prevotella lacticifex sp. nov., isolated from the rumen of cows.</title>
        <authorList>
            <person name="Shinkai T."/>
            <person name="Ikeyama N."/>
            <person name="Kumagai M."/>
            <person name="Ohmori H."/>
            <person name="Sakamoto M."/>
            <person name="Ohkuma M."/>
            <person name="Mitsumori M."/>
        </authorList>
    </citation>
    <scope>NUCLEOTIDE SEQUENCE</scope>
    <source>
        <strain evidence="5">R5076</strain>
    </source>
</reference>
<evidence type="ECO:0000256" key="1">
    <source>
        <dbReference type="ARBA" id="ARBA00008834"/>
    </source>
</evidence>
<dbReference type="InterPro" id="IPR006626">
    <property type="entry name" value="PbH1"/>
</dbReference>
<dbReference type="AlphaFoldDB" id="A0A9R1C7T6"/>
<protein>
    <recommendedName>
        <fullName evidence="7">Glycoside hydrolase family 28 protein</fullName>
    </recommendedName>
</protein>
<dbReference type="InterPro" id="IPR011050">
    <property type="entry name" value="Pectin_lyase_fold/virulence"/>
</dbReference>
<dbReference type="PANTHER" id="PTHR31339:SF9">
    <property type="entry name" value="PLASMIN AND FIBRONECTIN-BINDING PROTEIN A"/>
    <property type="match status" value="1"/>
</dbReference>
<dbReference type="SMART" id="SM00710">
    <property type="entry name" value="PbH1"/>
    <property type="match status" value="5"/>
</dbReference>
<proteinExistence type="inferred from homology"/>
<evidence type="ECO:0008006" key="7">
    <source>
        <dbReference type="Google" id="ProtNLM"/>
    </source>
</evidence>
<dbReference type="SUPFAM" id="SSF51126">
    <property type="entry name" value="Pectin lyase-like"/>
    <property type="match status" value="1"/>
</dbReference>